<comment type="caution">
    <text evidence="1">The sequence shown here is derived from an EMBL/GenBank/DDBJ whole genome shotgun (WGS) entry which is preliminary data.</text>
</comment>
<dbReference type="Proteomes" id="UP000291191">
    <property type="component" value="Unassembled WGS sequence"/>
</dbReference>
<evidence type="ECO:0000313" key="2">
    <source>
        <dbReference type="Proteomes" id="UP000291191"/>
    </source>
</evidence>
<gene>
    <name evidence="1" type="ORF">EAJ06_10200</name>
</gene>
<name>A0A4Q5HED8_9BACE</name>
<accession>A0A4Q5HED8</accession>
<dbReference type="EMBL" id="RCXO01000011">
    <property type="protein sequence ID" value="RYT80487.1"/>
    <property type="molecule type" value="Genomic_DNA"/>
</dbReference>
<keyword evidence="2" id="KW-1185">Reference proteome</keyword>
<organism evidence="1 2">
    <name type="scientific">Bacteroides intestinalis</name>
    <dbReference type="NCBI Taxonomy" id="329854"/>
    <lineage>
        <taxon>Bacteria</taxon>
        <taxon>Pseudomonadati</taxon>
        <taxon>Bacteroidota</taxon>
        <taxon>Bacteroidia</taxon>
        <taxon>Bacteroidales</taxon>
        <taxon>Bacteroidaceae</taxon>
        <taxon>Bacteroides</taxon>
    </lineage>
</organism>
<reference evidence="1 2" key="1">
    <citation type="journal article" date="2019" name="Science, e1252229">
        <title>Invertible promoters mediate bacterial phase variation, antibiotic resistance, and host adaptation in the gut.</title>
        <authorList>
            <person name="Jiang X."/>
            <person name="Hall A.B."/>
            <person name="Arthur T.D."/>
            <person name="Plichta D.R."/>
            <person name="Covington C.T."/>
            <person name="Poyet M."/>
            <person name="Crothers J."/>
            <person name="Moses P.L."/>
            <person name="Tolonen A.C."/>
            <person name="Vlamakis H."/>
            <person name="Alm E.J."/>
            <person name="Xavier R.J."/>
        </authorList>
    </citation>
    <scope>NUCLEOTIDE SEQUENCE [LARGE SCALE GENOMIC DNA]</scope>
    <source>
        <strain evidence="2">bf_0095</strain>
    </source>
</reference>
<proteinExistence type="predicted"/>
<protein>
    <submittedName>
        <fullName evidence="1">Uncharacterized protein</fullName>
    </submittedName>
</protein>
<dbReference type="AlphaFoldDB" id="A0A4Q5HED8"/>
<evidence type="ECO:0000313" key="1">
    <source>
        <dbReference type="EMBL" id="RYT80487.1"/>
    </source>
</evidence>
<sequence length="677" mass="76586">MRDNKRILTGKKNVLLINKNTLVMKKKKLIFILALFAVIWNSCFDDLPYSRRQERNQKTTDDAISLNAVKKYYSHIPLLTLPQTQDKAKGGHGMNDSIDTAKDSTHVHTDACQHKHHTRGLPDIQESNIVPLWDEARKWSDSVSVYIEIPLNISGGKLYAHKTIKRKGKKTIFERVRPESMLVFEQRLGKKKTDCYMVTLIGEKDYMKKHGKKMKTMRHIPDNHAFTGIWYKSYPSGRIQSAYYYTNGKRTHKIFRAGCQQQSDYSKDNDFLSISLVDRSLSASSYSIDWENDVYYCAFCGLYHTYDGGGCEVLIEYCTRCGQNVDDCNCCYYCGNDPCTCNVCFVCGSDPCTCYSQCPDCGHDPCICCPDCRNFPCTCCPNCGNDPCICDDENTEPDNPDDCNGPKCPECGGLIMDGITTRASVSCPICDGKRCPVCEKRHCKEVHSNCDPIPASGKIKASANTMYNTMKNTYPDGPETFAFSDFENLLRTNGHNENSIGLSYYSDEEVYRLRELKTGNSPTSVKVTIFTTTVATIHNHPNGTPPSGIDFLNTAKWVSDNNVYSTTYVYTTNGNYALYIEDVQKAKLFYSKYSNCLSDTETKMFKAESDLDKKWESIYKELKGLSDTDRHMMSLAELAEQTNSGIRILKSEPSSSNSFGLYYTQTIDDKIIPYNCK</sequence>